<evidence type="ECO:0000313" key="7">
    <source>
        <dbReference type="Proteomes" id="UP000324091"/>
    </source>
</evidence>
<feature type="domain" description="Granulins" evidence="5">
    <location>
        <begin position="571"/>
        <end position="584"/>
    </location>
</feature>
<feature type="domain" description="Granulins" evidence="5">
    <location>
        <begin position="655"/>
        <end position="668"/>
    </location>
</feature>
<gene>
    <name evidence="6" type="ORF">D4764_01G0019030</name>
</gene>
<name>A0A5C6PTB7_9TELE</name>
<evidence type="ECO:0000256" key="2">
    <source>
        <dbReference type="ARBA" id="ARBA00010093"/>
    </source>
</evidence>
<sequence length="693" mass="73656">MFENLPCAFSYHHSVALNTASVIFHFLVEAPFPALQTSILLLALLNLSAALVCPDGGTCEDRNTCCRNSAGGYSCCPLPHAECCSDHLHCCYQGTLCDLEHRKCVNKTVSLPWMSRLPAAPRVQAGLTGVICPDSKTMCPDGATCCQLPSGSMGCCLFSNAVCCEDKLHCCPEGTRCDLARSKCVSPSQQWFPMMHKVPATTRAEHPEASIICPDGKSRCELGYTCCQLASGAYGCCPFQQAVCCSDHERCCPAGTRCDLEHDACVSGATPVPMLRIAAVPGEGATPVVPIKIDNNKCDEATTCPGDSTCCRTLEGGWACCPLAQAVCCDDHIHCCPHDTICDLETQTCNDQSGGRPPLRWVEKVPASTSAVQCDEQTSCPGGSTCCKTASGQWACCPLPEAVCCSDGEHCCPKGYRCNLAVQTCDVAGGDTRPWLRKVPARQEEPSGAASGPARPAGVMCDARTSCPRDTSCCFMQETRRWGCCPVPNAVCCEDGDHCCPRGHRCDPHRRSCSKGPLVTPWFTKLSAAARPGAVTDVPCDDRSSCPAGTTCCKLKSGGWGCCPLVKAVCCDDHEHCCPQGYSCNMETGTCEKKDHGAPVFAVPQRRVLESRSRGAQGVVSCGGTGEFHCPKEDTCCPTSATEWGCCPSPRAVCCSDQKHCCPAGFSCDPSGGCVQDLSSWDAWFDRSARGGL</sequence>
<dbReference type="InterPro" id="IPR037277">
    <property type="entry name" value="Granulin_sf"/>
</dbReference>
<dbReference type="InterPro" id="IPR006150">
    <property type="entry name" value="Cys_repeat_1"/>
</dbReference>
<dbReference type="GO" id="GO:0005576">
    <property type="term" value="C:extracellular region"/>
    <property type="evidence" value="ECO:0007669"/>
    <property type="project" value="UniProtKB-SubCell"/>
</dbReference>
<comment type="subcellular location">
    <subcellularLocation>
        <location evidence="1">Secreted</location>
    </subcellularLocation>
</comment>
<feature type="domain" description="Granulins" evidence="5">
    <location>
        <begin position="329"/>
        <end position="342"/>
    </location>
</feature>
<dbReference type="EMBL" id="RHFK02000001">
    <property type="protein sequence ID" value="TWW82088.1"/>
    <property type="molecule type" value="Genomic_DNA"/>
</dbReference>
<dbReference type="SMART" id="SM00277">
    <property type="entry name" value="GRAN"/>
    <property type="match status" value="8"/>
</dbReference>
<feature type="domain" description="Granulins" evidence="5">
    <location>
        <begin position="493"/>
        <end position="506"/>
    </location>
</feature>
<evidence type="ECO:0000256" key="1">
    <source>
        <dbReference type="ARBA" id="ARBA00004613"/>
    </source>
</evidence>
<evidence type="ECO:0000256" key="4">
    <source>
        <dbReference type="ARBA" id="ARBA00023157"/>
    </source>
</evidence>
<dbReference type="Pfam" id="PF00396">
    <property type="entry name" value="Granulin"/>
    <property type="match status" value="8"/>
</dbReference>
<dbReference type="Proteomes" id="UP000324091">
    <property type="component" value="Chromosome 1"/>
</dbReference>
<dbReference type="PANTHER" id="PTHR12274:SF3">
    <property type="entry name" value="PROGRANULIN"/>
    <property type="match status" value="1"/>
</dbReference>
<reference evidence="6 7" key="1">
    <citation type="submission" date="2019-04" db="EMBL/GenBank/DDBJ databases">
        <title>Chromosome genome assembly for Takifugu flavidus.</title>
        <authorList>
            <person name="Xiao S."/>
        </authorList>
    </citation>
    <scope>NUCLEOTIDE SEQUENCE [LARGE SCALE GENOMIC DNA]</scope>
    <source>
        <strain evidence="6">HTHZ2018</strain>
        <tissue evidence="6">Muscle</tissue>
    </source>
</reference>
<dbReference type="PANTHER" id="PTHR12274">
    <property type="entry name" value="GRANULIN"/>
    <property type="match status" value="1"/>
</dbReference>
<dbReference type="FunFam" id="2.10.25.160:FF:000001">
    <property type="entry name" value="Granulin precursor"/>
    <property type="match status" value="2"/>
</dbReference>
<protein>
    <submittedName>
        <fullName evidence="6">Granulins Proepithelin</fullName>
    </submittedName>
</protein>
<comment type="caution">
    <text evidence="6">The sequence shown here is derived from an EMBL/GenBank/DDBJ whole genome shotgun (WGS) entry which is preliminary data.</text>
</comment>
<proteinExistence type="inferred from homology"/>
<dbReference type="PROSITE" id="PS00799">
    <property type="entry name" value="GRANULINS"/>
    <property type="match status" value="6"/>
</dbReference>
<evidence type="ECO:0000256" key="3">
    <source>
        <dbReference type="ARBA" id="ARBA00022525"/>
    </source>
</evidence>
<keyword evidence="4" id="KW-1015">Disulfide bond</keyword>
<accession>A0A5C6PTB7</accession>
<dbReference type="SUPFAM" id="SSF57277">
    <property type="entry name" value="Granulin repeat"/>
    <property type="match status" value="7"/>
</dbReference>
<comment type="similarity">
    <text evidence="2">Belongs to the granulin family.</text>
</comment>
<dbReference type="Gene3D" id="2.10.25.160">
    <property type="entry name" value="Granulin"/>
    <property type="match status" value="8"/>
</dbReference>
<evidence type="ECO:0000259" key="5">
    <source>
        <dbReference type="PROSITE" id="PS00799"/>
    </source>
</evidence>
<keyword evidence="7" id="KW-1185">Reference proteome</keyword>
<dbReference type="AlphaFoldDB" id="A0A5C6PTB7"/>
<keyword evidence="3" id="KW-0964">Secreted</keyword>
<evidence type="ECO:0000313" key="6">
    <source>
        <dbReference type="EMBL" id="TWW82088.1"/>
    </source>
</evidence>
<feature type="domain" description="Granulins" evidence="5">
    <location>
        <begin position="164"/>
        <end position="177"/>
    </location>
</feature>
<feature type="domain" description="Granulins" evidence="5">
    <location>
        <begin position="405"/>
        <end position="418"/>
    </location>
</feature>
<dbReference type="InterPro" id="IPR000118">
    <property type="entry name" value="Granulin"/>
</dbReference>
<dbReference type="InterPro" id="IPR039036">
    <property type="entry name" value="Granulin_fam"/>
</dbReference>
<dbReference type="SMART" id="SM00289">
    <property type="entry name" value="WR1"/>
    <property type="match status" value="4"/>
</dbReference>
<organism evidence="6 7">
    <name type="scientific">Takifugu flavidus</name>
    <name type="common">sansaifugu</name>
    <dbReference type="NCBI Taxonomy" id="433684"/>
    <lineage>
        <taxon>Eukaryota</taxon>
        <taxon>Metazoa</taxon>
        <taxon>Chordata</taxon>
        <taxon>Craniata</taxon>
        <taxon>Vertebrata</taxon>
        <taxon>Euteleostomi</taxon>
        <taxon>Actinopterygii</taxon>
        <taxon>Neopterygii</taxon>
        <taxon>Teleostei</taxon>
        <taxon>Neoteleostei</taxon>
        <taxon>Acanthomorphata</taxon>
        <taxon>Eupercaria</taxon>
        <taxon>Tetraodontiformes</taxon>
        <taxon>Tetradontoidea</taxon>
        <taxon>Tetraodontidae</taxon>
        <taxon>Takifugu</taxon>
    </lineage>
</organism>